<evidence type="ECO:0000313" key="2">
    <source>
        <dbReference type="EMBL" id="MFC5571262.1"/>
    </source>
</evidence>
<evidence type="ECO:0000259" key="1">
    <source>
        <dbReference type="Pfam" id="PF13640"/>
    </source>
</evidence>
<dbReference type="Gene3D" id="2.60.120.620">
    <property type="entry name" value="q2cbj1_9rhob like domain"/>
    <property type="match status" value="1"/>
</dbReference>
<protein>
    <submittedName>
        <fullName evidence="2">2OG-Fe(II) oxygenase</fullName>
    </submittedName>
</protein>
<name>A0ABW0SQ56_9GAMM</name>
<accession>A0ABW0SQ56</accession>
<proteinExistence type="predicted"/>
<organism evidence="2 3">
    <name type="scientific">Lysobacter yangpyeongensis</name>
    <dbReference type="NCBI Taxonomy" id="346182"/>
    <lineage>
        <taxon>Bacteria</taxon>
        <taxon>Pseudomonadati</taxon>
        <taxon>Pseudomonadota</taxon>
        <taxon>Gammaproteobacteria</taxon>
        <taxon>Lysobacterales</taxon>
        <taxon>Lysobacteraceae</taxon>
        <taxon>Lysobacter</taxon>
    </lineage>
</organism>
<keyword evidence="3" id="KW-1185">Reference proteome</keyword>
<comment type="caution">
    <text evidence="2">The sequence shown here is derived from an EMBL/GenBank/DDBJ whole genome shotgun (WGS) entry which is preliminary data.</text>
</comment>
<dbReference type="RefSeq" id="WP_386755854.1">
    <property type="nucleotide sequence ID" value="NZ_JBHSNM010000006.1"/>
</dbReference>
<dbReference type="InterPro" id="IPR044862">
    <property type="entry name" value="Pro_4_hyd_alph_FE2OG_OXY"/>
</dbReference>
<dbReference type="EMBL" id="JBHSNM010000006">
    <property type="protein sequence ID" value="MFC5571262.1"/>
    <property type="molecule type" value="Genomic_DNA"/>
</dbReference>
<reference evidence="3" key="1">
    <citation type="journal article" date="2019" name="Int. J. Syst. Evol. Microbiol.">
        <title>The Global Catalogue of Microorganisms (GCM) 10K type strain sequencing project: providing services to taxonomists for standard genome sequencing and annotation.</title>
        <authorList>
            <consortium name="The Broad Institute Genomics Platform"/>
            <consortium name="The Broad Institute Genome Sequencing Center for Infectious Disease"/>
            <person name="Wu L."/>
            <person name="Ma J."/>
        </authorList>
    </citation>
    <scope>NUCLEOTIDE SEQUENCE [LARGE SCALE GENOMIC DNA]</scope>
    <source>
        <strain evidence="3">KACC 11407</strain>
    </source>
</reference>
<feature type="domain" description="Prolyl 4-hydroxylase alpha subunit Fe(2+) 2OG dioxygenase" evidence="1">
    <location>
        <begin position="100"/>
        <end position="176"/>
    </location>
</feature>
<dbReference type="Pfam" id="PF13640">
    <property type="entry name" value="2OG-FeII_Oxy_3"/>
    <property type="match status" value="1"/>
</dbReference>
<evidence type="ECO:0000313" key="3">
    <source>
        <dbReference type="Proteomes" id="UP001596036"/>
    </source>
</evidence>
<dbReference type="Proteomes" id="UP001596036">
    <property type="component" value="Unassembled WGS sequence"/>
</dbReference>
<sequence length="215" mass="23512">MLRPESLPAAAIAPFPLLTAEGVLDPAAATALRGDFPRYRGAGFFPHETDDCGPALNALVTELTAAPFADAIGARLGVERLSQYPALVTLCRSLNRRHGNIHTDSQSKIVTALVYLNADWPHGDAGSLRFLANVTDIDAQVAPQVAPVYGKLVAFRRTHNSFHGHLPFEGDRLTIQIAWLTDAAAYARKTRRGRTSRALKKLLGRIDRWWKPRAA</sequence>
<gene>
    <name evidence="2" type="ORF">ACFPN1_14455</name>
</gene>